<dbReference type="InterPro" id="IPR038721">
    <property type="entry name" value="IS701-like_DDE_dom"/>
</dbReference>
<dbReference type="Pfam" id="PF13546">
    <property type="entry name" value="DDE_5"/>
    <property type="match status" value="1"/>
</dbReference>
<accession>A0A8J3IBM4</accession>
<keyword evidence="3" id="KW-1185">Reference proteome</keyword>
<protein>
    <recommendedName>
        <fullName evidence="1">Transposase IS701-like DDE domain-containing protein</fullName>
    </recommendedName>
</protein>
<evidence type="ECO:0000313" key="2">
    <source>
        <dbReference type="EMBL" id="GHO50310.1"/>
    </source>
</evidence>
<comment type="caution">
    <text evidence="2">The sequence shown here is derived from an EMBL/GenBank/DDBJ whole genome shotgun (WGS) entry which is preliminary data.</text>
</comment>
<name>A0A8J3IBM4_9CHLR</name>
<proteinExistence type="predicted"/>
<reference evidence="2" key="1">
    <citation type="submission" date="2020-10" db="EMBL/GenBank/DDBJ databases">
        <title>Taxonomic study of unclassified bacteria belonging to the class Ktedonobacteria.</title>
        <authorList>
            <person name="Yabe S."/>
            <person name="Wang C.M."/>
            <person name="Zheng Y."/>
            <person name="Sakai Y."/>
            <person name="Cavaletti L."/>
            <person name="Monciardini P."/>
            <person name="Donadio S."/>
        </authorList>
    </citation>
    <scope>NUCLEOTIDE SEQUENCE</scope>
    <source>
        <strain evidence="2">SOSP1-1</strain>
    </source>
</reference>
<dbReference type="NCBIfam" id="NF033540">
    <property type="entry name" value="transpos_IS701"/>
    <property type="match status" value="1"/>
</dbReference>
<gene>
    <name evidence="2" type="ORF">KSX_84730</name>
</gene>
<dbReference type="AlphaFoldDB" id="A0A8J3IBM4"/>
<dbReference type="Proteomes" id="UP000612362">
    <property type="component" value="Unassembled WGS sequence"/>
</dbReference>
<organism evidence="2 3">
    <name type="scientific">Ktedonospora formicarum</name>
    <dbReference type="NCBI Taxonomy" id="2778364"/>
    <lineage>
        <taxon>Bacteria</taxon>
        <taxon>Bacillati</taxon>
        <taxon>Chloroflexota</taxon>
        <taxon>Ktedonobacteria</taxon>
        <taxon>Ktedonobacterales</taxon>
        <taxon>Ktedonobacteraceae</taxon>
        <taxon>Ktedonospora</taxon>
    </lineage>
</organism>
<dbReference type="EMBL" id="BNJF01000008">
    <property type="protein sequence ID" value="GHO50310.1"/>
    <property type="molecule type" value="Genomic_DNA"/>
</dbReference>
<dbReference type="InterPro" id="IPR039365">
    <property type="entry name" value="IS701-like"/>
</dbReference>
<sequence length="257" mass="28901">MYLRAKKLAAPKERCREAHVPDSVTFATKPELAQRMLERTLDASLPIAWVTGDTVYGSAQLLRKALEDRRQAYALAVTCKEQIEVGSVRKRVDQFVQALARGDWQVLSAGAGSKGPRLFVWTRIELAAPETEGWQRWLLVRRSLEKGAKPAEMAYVLIFAPTGTSLEEMVEAFGARWTVEQCFEDAKGEVGLGEYEVHSWHGWFRHITLSMLAMAFLTALRVTEEEAVLKKSLGRYSKAPSQKPLALPKSTHLLIFQ</sequence>
<dbReference type="PANTHER" id="PTHR33627">
    <property type="entry name" value="TRANSPOSASE"/>
    <property type="match status" value="1"/>
</dbReference>
<evidence type="ECO:0000259" key="1">
    <source>
        <dbReference type="Pfam" id="PF13546"/>
    </source>
</evidence>
<evidence type="ECO:0000313" key="3">
    <source>
        <dbReference type="Proteomes" id="UP000612362"/>
    </source>
</evidence>
<dbReference type="RefSeq" id="WP_236031874.1">
    <property type="nucleotide sequence ID" value="NZ_BNJF01000008.1"/>
</dbReference>
<dbReference type="SUPFAM" id="SSF53098">
    <property type="entry name" value="Ribonuclease H-like"/>
    <property type="match status" value="1"/>
</dbReference>
<dbReference type="InterPro" id="IPR012337">
    <property type="entry name" value="RNaseH-like_sf"/>
</dbReference>
<feature type="domain" description="Transposase IS701-like DDE" evidence="1">
    <location>
        <begin position="9"/>
        <end position="81"/>
    </location>
</feature>
<dbReference type="PANTHER" id="PTHR33627:SF1">
    <property type="entry name" value="TRANSPOSASE"/>
    <property type="match status" value="1"/>
</dbReference>